<accession>A0A255DNX3</accession>
<evidence type="ECO:0000256" key="4">
    <source>
        <dbReference type="SAM" id="Phobius"/>
    </source>
</evidence>
<dbReference type="InterPro" id="IPR000801">
    <property type="entry name" value="Esterase-like"/>
</dbReference>
<evidence type="ECO:0000313" key="5">
    <source>
        <dbReference type="EMBL" id="OYN78672.1"/>
    </source>
</evidence>
<dbReference type="Proteomes" id="UP000216063">
    <property type="component" value="Unassembled WGS sequence"/>
</dbReference>
<keyword evidence="4" id="KW-1133">Transmembrane helix</keyword>
<feature type="transmembrane region" description="Helical" evidence="4">
    <location>
        <begin position="67"/>
        <end position="87"/>
    </location>
</feature>
<dbReference type="Pfam" id="PF00756">
    <property type="entry name" value="Esterase"/>
    <property type="match status" value="1"/>
</dbReference>
<feature type="transmembrane region" description="Helical" evidence="4">
    <location>
        <begin position="35"/>
        <end position="55"/>
    </location>
</feature>
<evidence type="ECO:0008006" key="7">
    <source>
        <dbReference type="Google" id="ProtNLM"/>
    </source>
</evidence>
<sequence>MVSLTHGWLLIAVQIIAGALLVAAIGRRSTGWLRLWLPVALFTGGAIAAFVFWFINDQGWSQDPPPVIFWIWIVGTGVAVVVLITGWRNAGWPRRTAALVSVPICLLCAALAVNCWVAYFPTVQSVWDRATGNEPARWIDMSTLADMQHNGVVPTHGVVVKVTTPDTNSGFSHRQEYVYLPPAWFKTNPPPQLPAVMMFAGEFGRPDDWLRSAFALETLDDFTARHGGNAPVVVFPDAGGQFNNDTECVNGPRGNAADHLIKDVVPYVISTFGVSPKPTNWGIGGWSSGGTCALMLAVQHPEMFSAILDIDGQLGPNAGTHDQTIARLFDGDLDAWKAFDPRSVIIQHGRYDQMAAWFAVSTDTSPEYHSGDHTGPPPNASPDWDTNSEDHAVIAHSLCSLVGGYGIECSVVSTHASHDFAGAADAFAEALPWLAGRIGTPGVRPIPMPGAS</sequence>
<dbReference type="InterPro" id="IPR029058">
    <property type="entry name" value="AB_hydrolase_fold"/>
</dbReference>
<keyword evidence="4" id="KW-0472">Membrane</keyword>
<keyword evidence="2" id="KW-0964">Secreted</keyword>
<dbReference type="OrthoDB" id="3723842at2"/>
<dbReference type="GO" id="GO:0016747">
    <property type="term" value="F:acyltransferase activity, transferring groups other than amino-acyl groups"/>
    <property type="evidence" value="ECO:0007669"/>
    <property type="project" value="TreeGrafter"/>
</dbReference>
<proteinExistence type="predicted"/>
<feature type="region of interest" description="Disordered" evidence="3">
    <location>
        <begin position="366"/>
        <end position="387"/>
    </location>
</feature>
<evidence type="ECO:0000256" key="2">
    <source>
        <dbReference type="ARBA" id="ARBA00022525"/>
    </source>
</evidence>
<evidence type="ECO:0000256" key="1">
    <source>
        <dbReference type="ARBA" id="ARBA00004613"/>
    </source>
</evidence>
<dbReference type="EMBL" id="NOZR01000011">
    <property type="protein sequence ID" value="OYN78672.1"/>
    <property type="molecule type" value="Genomic_DNA"/>
</dbReference>
<dbReference type="PANTHER" id="PTHR48098:SF1">
    <property type="entry name" value="DIACYLGLYCEROL ACYLTRANSFERASE_MYCOLYLTRANSFERASE AG85A"/>
    <property type="match status" value="1"/>
</dbReference>
<comment type="caution">
    <text evidence="5">The sequence shown here is derived from an EMBL/GenBank/DDBJ whole genome shotgun (WGS) entry which is preliminary data.</text>
</comment>
<dbReference type="AlphaFoldDB" id="A0A255DNX3"/>
<dbReference type="GO" id="GO:0005576">
    <property type="term" value="C:extracellular region"/>
    <property type="evidence" value="ECO:0007669"/>
    <property type="project" value="UniProtKB-SubCell"/>
</dbReference>
<evidence type="ECO:0000256" key="3">
    <source>
        <dbReference type="SAM" id="MobiDB-lite"/>
    </source>
</evidence>
<feature type="transmembrane region" description="Helical" evidence="4">
    <location>
        <begin position="99"/>
        <end position="119"/>
    </location>
</feature>
<dbReference type="InterPro" id="IPR050583">
    <property type="entry name" value="Mycobacterial_A85_antigen"/>
</dbReference>
<keyword evidence="6" id="KW-1185">Reference proteome</keyword>
<dbReference type="Gene3D" id="3.40.50.1820">
    <property type="entry name" value="alpha/beta hydrolase"/>
    <property type="match status" value="1"/>
</dbReference>
<comment type="subcellular location">
    <subcellularLocation>
        <location evidence="1">Secreted</location>
    </subcellularLocation>
</comment>
<protein>
    <recommendedName>
        <fullName evidence="7">Esterase</fullName>
    </recommendedName>
</protein>
<organism evidence="5 6">
    <name type="scientific">Mycolicibacterium sphagni</name>
    <dbReference type="NCBI Taxonomy" id="1786"/>
    <lineage>
        <taxon>Bacteria</taxon>
        <taxon>Bacillati</taxon>
        <taxon>Actinomycetota</taxon>
        <taxon>Actinomycetes</taxon>
        <taxon>Mycobacteriales</taxon>
        <taxon>Mycobacteriaceae</taxon>
        <taxon>Mycolicibacterium</taxon>
    </lineage>
</organism>
<gene>
    <name evidence="5" type="ORF">CG716_14815</name>
</gene>
<evidence type="ECO:0000313" key="6">
    <source>
        <dbReference type="Proteomes" id="UP000216063"/>
    </source>
</evidence>
<dbReference type="SUPFAM" id="SSF53474">
    <property type="entry name" value="alpha/beta-Hydrolases"/>
    <property type="match status" value="1"/>
</dbReference>
<dbReference type="PANTHER" id="PTHR48098">
    <property type="entry name" value="ENTEROCHELIN ESTERASE-RELATED"/>
    <property type="match status" value="1"/>
</dbReference>
<name>A0A255DNX3_9MYCO</name>
<reference evidence="5 6" key="1">
    <citation type="submission" date="2017-07" db="EMBL/GenBank/DDBJ databases">
        <title>The new phylogeny of genus Mycobacterium.</title>
        <authorList>
            <person name="Tortoli E."/>
            <person name="Trovato A."/>
            <person name="Cirillo D.M."/>
        </authorList>
    </citation>
    <scope>NUCLEOTIDE SEQUENCE [LARGE SCALE GENOMIC DNA]</scope>
    <source>
        <strain evidence="5 6">ATCC 33027</strain>
    </source>
</reference>
<keyword evidence="4" id="KW-0812">Transmembrane</keyword>
<feature type="transmembrane region" description="Helical" evidence="4">
    <location>
        <begin position="6"/>
        <end position="26"/>
    </location>
</feature>